<keyword evidence="8" id="KW-0862">Zinc</keyword>
<dbReference type="PANTHER" id="PTHR43341:SF15">
    <property type="entry name" value="GENERAL AMINO ACID PERMEASE AGP2"/>
    <property type="match status" value="1"/>
</dbReference>
<feature type="region of interest" description="Disordered" evidence="9">
    <location>
        <begin position="1"/>
        <end position="160"/>
    </location>
</feature>
<evidence type="ECO:0000313" key="13">
    <source>
        <dbReference type="Proteomes" id="UP000383932"/>
    </source>
</evidence>
<organism evidence="12 13">
    <name type="scientific">Ceratobasidium theobromae</name>
    <dbReference type="NCBI Taxonomy" id="1582974"/>
    <lineage>
        <taxon>Eukaryota</taxon>
        <taxon>Fungi</taxon>
        <taxon>Dikarya</taxon>
        <taxon>Basidiomycota</taxon>
        <taxon>Agaricomycotina</taxon>
        <taxon>Agaricomycetes</taxon>
        <taxon>Cantharellales</taxon>
        <taxon>Ceratobasidiaceae</taxon>
        <taxon>Ceratobasidium</taxon>
    </lineage>
</organism>
<keyword evidence="8" id="KW-0479">Metal-binding</keyword>
<feature type="transmembrane region" description="Helical" evidence="10">
    <location>
        <begin position="1000"/>
        <end position="1025"/>
    </location>
</feature>
<evidence type="ECO:0000256" key="6">
    <source>
        <dbReference type="ARBA" id="ARBA00022989"/>
    </source>
</evidence>
<feature type="region of interest" description="Disordered" evidence="9">
    <location>
        <begin position="410"/>
        <end position="433"/>
    </location>
</feature>
<dbReference type="InterPro" id="IPR036875">
    <property type="entry name" value="Znf_CCHC_sf"/>
</dbReference>
<keyword evidence="13" id="KW-1185">Reference proteome</keyword>
<keyword evidence="7 10" id="KW-0472">Membrane</keyword>
<evidence type="ECO:0000313" key="12">
    <source>
        <dbReference type="EMBL" id="KAB5595356.1"/>
    </source>
</evidence>
<keyword evidence="2" id="KW-0813">Transport</keyword>
<sequence length="1141" mass="124705">MSDNVIDLTASDNEQGSANTSAPGTSESKPNGGTRRGSRSASRRGRKPPIEPEVAIDGSKATTRRRRMNLDACRQVESKSKTEPNGRPPSLLSRLGIILNENEKENTKSKQTSRGRPPATTAKVQDTRVRGAGAGAGAESKTGAYRRRSRSRSPSHLEDVALSELAVDQLCFVDTGPSDSLEPESNVPGAKPSKKKSARLGKQDHAQKMGGKVPGDSTSNDTPKEVEFVGGSALVVEGGISSVAPATEIDTLTNGDIVKPTHVEQGNTESLSLPAHVTIWAEGDPDLPLEEVVAEPEEGVEYLDYEGDQATGAARYFAPELSTSTKRRCLERLKTYIYLTEDERIQVLKEREELATLAFGQGGEGFIARHIWCYNCGNAGHWGDDCKDAKPRSTPSDPCAFGSFNASRGPFGGSDDGFAKSRDAPRPAWMDDDPHLQNVGRRAKEANIKRNQVAEASRQARERNDDDDWFSRNAGFKLLHETNGPAIALRIPRTFHLDPIHRPNRAIITWGQAVARLVEMTLGVIVIVTGDEIGIVRETVITTGVSEAVIMTTRDKITDGENTMTIRVEEAIDATTTVETGGEITVGETGETIGTGLGRNTEDPHMSEKASAVSVHVESYDGEQAHTGHTKRVLNARQVQLFSIGGTIGTSIFVAIGSALVHGGPLSLLLGYAFWCSVIFCVNEGQAEMVCLLPIESSFNRFATRWVDRAFGAATSWNYWICMAALFNFEITAFTAVIGFWTDDVHPVVFPIAMLTTYALLNLWSAKFFGETEFWISLMKVILIIGLLIMTFFLMVGVNPHRDAFGFRYWRDPGPMAEYISTGDLGRFQGLFSCVLSAAFAVAGPDMLSIIAGEAKAPRRIMPKAFRTVFVRLILFFVLGSLAVGILVPYNDPILNAAIKEGQPGAARSPYVAALTRLNVPVLPHIINAMILTSIFSAGNAFLFNGSRTLHGLALDGFAPSFIRQTNRNGVPWVAVTITLIIGCLSFLQVNENTSKVLDWFINVATSAQLVTWIAMCITWIRWNAAMKAQGVTRDILPYTSKFQPYGAWYGLVVSVIVTFFNGYYVFLKGGWATADFIFAYGSVFIFIGIYIGVKVLRHSPFVAPDQADLFSGKKEIDEYEANLVEEPPKTRLQRVLRWLF</sequence>
<feature type="transmembrane region" description="Helical" evidence="10">
    <location>
        <begin position="778"/>
        <end position="798"/>
    </location>
</feature>
<keyword evidence="3" id="KW-0507">mRNA processing</keyword>
<evidence type="ECO:0000256" key="5">
    <source>
        <dbReference type="ARBA" id="ARBA00022970"/>
    </source>
</evidence>
<dbReference type="Pfam" id="PF00324">
    <property type="entry name" value="AA_permease"/>
    <property type="match status" value="1"/>
</dbReference>
<keyword evidence="8" id="KW-0863">Zinc-finger</keyword>
<feature type="transmembrane region" description="Helical" evidence="10">
    <location>
        <begin position="1046"/>
        <end position="1067"/>
    </location>
</feature>
<keyword evidence="4 10" id="KW-0812">Transmembrane</keyword>
<evidence type="ECO:0000256" key="7">
    <source>
        <dbReference type="ARBA" id="ARBA00023136"/>
    </source>
</evidence>
<evidence type="ECO:0000256" key="4">
    <source>
        <dbReference type="ARBA" id="ARBA00022692"/>
    </source>
</evidence>
<accession>A0A5N5QW04</accession>
<protein>
    <submittedName>
        <fullName evidence="12">General amino acid permease AGP2</fullName>
    </submittedName>
</protein>
<dbReference type="FunFam" id="1.20.1740.10:FF:000006">
    <property type="entry name" value="General amino acid permease"/>
    <property type="match status" value="1"/>
</dbReference>
<feature type="transmembrane region" description="Helical" evidence="10">
    <location>
        <begin position="828"/>
        <end position="848"/>
    </location>
</feature>
<feature type="transmembrane region" description="Helical" evidence="10">
    <location>
        <begin position="869"/>
        <end position="890"/>
    </location>
</feature>
<dbReference type="Gene3D" id="1.20.1740.10">
    <property type="entry name" value="Amino acid/polyamine transporter I"/>
    <property type="match status" value="1"/>
</dbReference>
<evidence type="ECO:0000256" key="8">
    <source>
        <dbReference type="PROSITE-ProRule" id="PRU00047"/>
    </source>
</evidence>
<dbReference type="GO" id="GO:0003676">
    <property type="term" value="F:nucleic acid binding"/>
    <property type="evidence" value="ECO:0007669"/>
    <property type="project" value="InterPro"/>
</dbReference>
<proteinExistence type="predicted"/>
<feature type="compositionally biased region" description="Basic and acidic residues" evidence="9">
    <location>
        <begin position="74"/>
        <end position="84"/>
    </location>
</feature>
<feature type="domain" description="CCHC-type" evidence="11">
    <location>
        <begin position="373"/>
        <end position="388"/>
    </location>
</feature>
<feature type="compositionally biased region" description="Basic residues" evidence="9">
    <location>
        <begin position="144"/>
        <end position="153"/>
    </location>
</feature>
<dbReference type="GO" id="GO:0006397">
    <property type="term" value="P:mRNA processing"/>
    <property type="evidence" value="ECO:0007669"/>
    <property type="project" value="UniProtKB-KW"/>
</dbReference>
<reference evidence="12 13" key="1">
    <citation type="journal article" date="2019" name="Fungal Biol. Biotechnol.">
        <title>Draft genome sequence of fastidious pathogen Ceratobasidium theobromae, which causes vascular-streak dieback in Theobroma cacao.</title>
        <authorList>
            <person name="Ali S.S."/>
            <person name="Asman A."/>
            <person name="Shao J."/>
            <person name="Firmansyah A.P."/>
            <person name="Susilo A.W."/>
            <person name="Rosmana A."/>
            <person name="McMahon P."/>
            <person name="Junaid M."/>
            <person name="Guest D."/>
            <person name="Kheng T.Y."/>
            <person name="Meinhardt L.W."/>
            <person name="Bailey B.A."/>
        </authorList>
    </citation>
    <scope>NUCLEOTIDE SEQUENCE [LARGE SCALE GENOMIC DNA]</scope>
    <source>
        <strain evidence="12 13">CT2</strain>
    </source>
</reference>
<dbReference type="EMBL" id="SSOP01000010">
    <property type="protein sequence ID" value="KAB5595356.1"/>
    <property type="molecule type" value="Genomic_DNA"/>
</dbReference>
<dbReference type="InterPro" id="IPR001878">
    <property type="entry name" value="Znf_CCHC"/>
</dbReference>
<dbReference type="Gene3D" id="4.10.60.10">
    <property type="entry name" value="Zinc finger, CCHC-type"/>
    <property type="match status" value="1"/>
</dbReference>
<evidence type="ECO:0000256" key="10">
    <source>
        <dbReference type="SAM" id="Phobius"/>
    </source>
</evidence>
<dbReference type="GO" id="GO:0008270">
    <property type="term" value="F:zinc ion binding"/>
    <property type="evidence" value="ECO:0007669"/>
    <property type="project" value="UniProtKB-KW"/>
</dbReference>
<dbReference type="InterPro" id="IPR050524">
    <property type="entry name" value="APC_YAT"/>
</dbReference>
<feature type="transmembrane region" description="Helical" evidence="10">
    <location>
        <begin position="748"/>
        <end position="766"/>
    </location>
</feature>
<dbReference type="SUPFAM" id="SSF57756">
    <property type="entry name" value="Retrovirus zinc finger-like domains"/>
    <property type="match status" value="1"/>
</dbReference>
<dbReference type="PROSITE" id="PS50158">
    <property type="entry name" value="ZF_CCHC"/>
    <property type="match status" value="1"/>
</dbReference>
<comment type="subcellular location">
    <subcellularLocation>
        <location evidence="1">Membrane</location>
        <topology evidence="1">Multi-pass membrane protein</topology>
    </subcellularLocation>
</comment>
<feature type="transmembrane region" description="Helical" evidence="10">
    <location>
        <begin position="970"/>
        <end position="988"/>
    </location>
</feature>
<dbReference type="Proteomes" id="UP000383932">
    <property type="component" value="Unassembled WGS sequence"/>
</dbReference>
<evidence type="ECO:0000259" key="11">
    <source>
        <dbReference type="PROSITE" id="PS50158"/>
    </source>
</evidence>
<dbReference type="GO" id="GO:0015171">
    <property type="term" value="F:amino acid transmembrane transporter activity"/>
    <property type="evidence" value="ECO:0007669"/>
    <property type="project" value="TreeGrafter"/>
</dbReference>
<evidence type="ECO:0000256" key="2">
    <source>
        <dbReference type="ARBA" id="ARBA00022448"/>
    </source>
</evidence>
<dbReference type="AlphaFoldDB" id="A0A5N5QW04"/>
<gene>
    <name evidence="12" type="ORF">CTheo_1228</name>
</gene>
<comment type="caution">
    <text evidence="12">The sequence shown here is derived from an EMBL/GenBank/DDBJ whole genome shotgun (WGS) entry which is preliminary data.</text>
</comment>
<feature type="compositionally biased region" description="Polar residues" evidence="9">
    <location>
        <begin position="10"/>
        <end position="31"/>
    </location>
</feature>
<feature type="transmembrane region" description="Helical" evidence="10">
    <location>
        <begin position="925"/>
        <end position="944"/>
    </location>
</feature>
<feature type="transmembrane region" description="Helical" evidence="10">
    <location>
        <begin position="716"/>
        <end position="742"/>
    </location>
</feature>
<feature type="compositionally biased region" description="Basic residues" evidence="9">
    <location>
        <begin position="36"/>
        <end position="47"/>
    </location>
</feature>
<name>A0A5N5QW04_9AGAM</name>
<feature type="transmembrane region" description="Helical" evidence="10">
    <location>
        <begin position="1073"/>
        <end position="1094"/>
    </location>
</feature>
<dbReference type="OrthoDB" id="10062876at2759"/>
<evidence type="ECO:0000256" key="9">
    <source>
        <dbReference type="SAM" id="MobiDB-lite"/>
    </source>
</evidence>
<dbReference type="GO" id="GO:0016020">
    <property type="term" value="C:membrane"/>
    <property type="evidence" value="ECO:0007669"/>
    <property type="project" value="UniProtKB-SubCell"/>
</dbReference>
<dbReference type="InterPro" id="IPR004841">
    <property type="entry name" value="AA-permease/SLC12A_dom"/>
</dbReference>
<keyword evidence="5" id="KW-0029">Amino-acid transport</keyword>
<keyword evidence="6 10" id="KW-1133">Transmembrane helix</keyword>
<evidence type="ECO:0000256" key="1">
    <source>
        <dbReference type="ARBA" id="ARBA00004141"/>
    </source>
</evidence>
<feature type="region of interest" description="Disordered" evidence="9">
    <location>
        <begin position="176"/>
        <end position="222"/>
    </location>
</feature>
<dbReference type="PANTHER" id="PTHR43341">
    <property type="entry name" value="AMINO ACID PERMEASE"/>
    <property type="match status" value="1"/>
</dbReference>
<evidence type="ECO:0000256" key="3">
    <source>
        <dbReference type="ARBA" id="ARBA00022664"/>
    </source>
</evidence>